<dbReference type="SUPFAM" id="SSF46785">
    <property type="entry name" value="Winged helix' DNA-binding domain"/>
    <property type="match status" value="1"/>
</dbReference>
<gene>
    <name evidence="1" type="ORF">HZS55_07750</name>
</gene>
<reference evidence="1 2" key="1">
    <citation type="submission" date="2020-07" db="EMBL/GenBank/DDBJ databases">
        <title>Halosimplex pelagicum sp. nov. and Halosimplex rubrum sp. nov., isolated from salted brown alga Laminaria, and emended description of the genus Halosimplex.</title>
        <authorList>
            <person name="Cui H."/>
        </authorList>
    </citation>
    <scope>NUCLEOTIDE SEQUENCE [LARGE SCALE GENOMIC DNA]</scope>
    <source>
        <strain evidence="1 2">R27</strain>
    </source>
</reference>
<dbReference type="EMBL" id="CP058910">
    <property type="protein sequence ID" value="QLH77194.1"/>
    <property type="molecule type" value="Genomic_DNA"/>
</dbReference>
<dbReference type="InterPro" id="IPR036390">
    <property type="entry name" value="WH_DNA-bd_sf"/>
</dbReference>
<keyword evidence="2" id="KW-1185">Reference proteome</keyword>
<dbReference type="Proteomes" id="UP000509667">
    <property type="component" value="Chromosome"/>
</dbReference>
<proteinExistence type="predicted"/>
<dbReference type="AlphaFoldDB" id="A0A7D5TN86"/>
<dbReference type="Gene3D" id="1.10.10.10">
    <property type="entry name" value="Winged helix-like DNA-binding domain superfamily/Winged helix DNA-binding domain"/>
    <property type="match status" value="1"/>
</dbReference>
<evidence type="ECO:0000313" key="2">
    <source>
        <dbReference type="Proteomes" id="UP000509667"/>
    </source>
</evidence>
<dbReference type="KEGG" id="hrr:HZS55_07750"/>
<organism evidence="1 2">
    <name type="scientific">Halosimplex rubrum</name>
    <dbReference type="NCBI Taxonomy" id="869889"/>
    <lineage>
        <taxon>Archaea</taxon>
        <taxon>Methanobacteriati</taxon>
        <taxon>Methanobacteriota</taxon>
        <taxon>Stenosarchaea group</taxon>
        <taxon>Halobacteria</taxon>
        <taxon>Halobacteriales</taxon>
        <taxon>Haloarculaceae</taxon>
        <taxon>Halosimplex</taxon>
    </lineage>
</organism>
<evidence type="ECO:0000313" key="1">
    <source>
        <dbReference type="EMBL" id="QLH77194.1"/>
    </source>
</evidence>
<accession>A0A7D5TN86</accession>
<dbReference type="InterPro" id="IPR036388">
    <property type="entry name" value="WH-like_DNA-bd_sf"/>
</dbReference>
<sequence>MRPRVEGMNEVDDAVLEFFAAQDEGVALPPTVVWYNLHERLEAIDKSRDTVARRMRKLTDRTLLSKVSEERGYYQITQKGCDYLAGNLDADDLRLDDE</sequence>
<protein>
    <submittedName>
        <fullName evidence="1">Transcriptional regulator</fullName>
    </submittedName>
</protein>
<name>A0A7D5TN86_9EURY</name>